<protein>
    <submittedName>
        <fullName evidence="2">Uncharacterized protein</fullName>
    </submittedName>
</protein>
<feature type="region of interest" description="Disordered" evidence="1">
    <location>
        <begin position="12"/>
        <end position="119"/>
    </location>
</feature>
<feature type="non-terminal residue" evidence="2">
    <location>
        <position position="1"/>
    </location>
</feature>
<feature type="region of interest" description="Disordered" evidence="1">
    <location>
        <begin position="164"/>
        <end position="208"/>
    </location>
</feature>
<name>A0A7R8ZZT2_9CRUS</name>
<dbReference type="AlphaFoldDB" id="A0A7R8ZZT2"/>
<evidence type="ECO:0000313" key="2">
    <source>
        <dbReference type="EMBL" id="CAD7238025.1"/>
    </source>
</evidence>
<feature type="compositionally biased region" description="Polar residues" evidence="1">
    <location>
        <begin position="89"/>
        <end position="98"/>
    </location>
</feature>
<accession>A0A7R8ZZT2</accession>
<evidence type="ECO:0000256" key="1">
    <source>
        <dbReference type="SAM" id="MobiDB-lite"/>
    </source>
</evidence>
<dbReference type="EMBL" id="OB694997">
    <property type="protein sequence ID" value="CAD7238025.1"/>
    <property type="molecule type" value="Genomic_DNA"/>
</dbReference>
<reference evidence="2" key="1">
    <citation type="submission" date="2020-11" db="EMBL/GenBank/DDBJ databases">
        <authorList>
            <person name="Tran Van P."/>
        </authorList>
    </citation>
    <scope>NUCLEOTIDE SEQUENCE</scope>
</reference>
<proteinExistence type="predicted"/>
<sequence length="208" mass="22418">FHWQGCWLAWESPEFDQPVEGESQCSGSNWESGGGSEESDGAGPIPPRNRFPDAGGCPSNVHERLQPVPGFPGPGRCGGRGRTPLHATEPSNARSQQGPAARRPHRLLKGRPYIPRPNFVPDVRREATERPREPMANVQGFFVRGVLPLPRGADGVPQFGGRPVRGGAPVFHQPPPQPSLNGRERVIGRSLCPPQGLPVHHGGEVTGQ</sequence>
<feature type="non-terminal residue" evidence="2">
    <location>
        <position position="208"/>
    </location>
</feature>
<gene>
    <name evidence="2" type="ORF">CTOB1V02_LOCUS15840</name>
</gene>
<organism evidence="2">
    <name type="scientific">Cyprideis torosa</name>
    <dbReference type="NCBI Taxonomy" id="163714"/>
    <lineage>
        <taxon>Eukaryota</taxon>
        <taxon>Metazoa</taxon>
        <taxon>Ecdysozoa</taxon>
        <taxon>Arthropoda</taxon>
        <taxon>Crustacea</taxon>
        <taxon>Oligostraca</taxon>
        <taxon>Ostracoda</taxon>
        <taxon>Podocopa</taxon>
        <taxon>Podocopida</taxon>
        <taxon>Cytherocopina</taxon>
        <taxon>Cytheroidea</taxon>
        <taxon>Cytherideidae</taxon>
        <taxon>Cyprideis</taxon>
    </lineage>
</organism>